<gene>
    <name evidence="2" type="ORF">OGATHE_000261</name>
</gene>
<feature type="region of interest" description="Disordered" evidence="1">
    <location>
        <begin position="1"/>
        <end position="32"/>
    </location>
</feature>
<organism evidence="2 3">
    <name type="scientific">Ogataea polymorpha</name>
    <dbReference type="NCBI Taxonomy" id="460523"/>
    <lineage>
        <taxon>Eukaryota</taxon>
        <taxon>Fungi</taxon>
        <taxon>Dikarya</taxon>
        <taxon>Ascomycota</taxon>
        <taxon>Saccharomycotina</taxon>
        <taxon>Pichiomycetes</taxon>
        <taxon>Pichiales</taxon>
        <taxon>Pichiaceae</taxon>
        <taxon>Ogataea</taxon>
    </lineage>
</organism>
<evidence type="ECO:0000256" key="1">
    <source>
        <dbReference type="SAM" id="MobiDB-lite"/>
    </source>
</evidence>
<proteinExistence type="predicted"/>
<name>A0A9P8THL5_9ASCO</name>
<keyword evidence="3" id="KW-1185">Reference proteome</keyword>
<comment type="caution">
    <text evidence="2">The sequence shown here is derived from an EMBL/GenBank/DDBJ whole genome shotgun (WGS) entry which is preliminary data.</text>
</comment>
<feature type="compositionally biased region" description="Low complexity" evidence="1">
    <location>
        <begin position="11"/>
        <end position="27"/>
    </location>
</feature>
<accession>A0A9P8THL5</accession>
<protein>
    <submittedName>
        <fullName evidence="2">Uncharacterized protein</fullName>
    </submittedName>
</protein>
<feature type="compositionally biased region" description="Gly residues" evidence="1">
    <location>
        <begin position="1"/>
        <end position="10"/>
    </location>
</feature>
<evidence type="ECO:0000313" key="3">
    <source>
        <dbReference type="Proteomes" id="UP000788993"/>
    </source>
</evidence>
<reference evidence="2" key="2">
    <citation type="submission" date="2021-01" db="EMBL/GenBank/DDBJ databases">
        <authorList>
            <person name="Schikora-Tamarit M.A."/>
        </authorList>
    </citation>
    <scope>NUCLEOTIDE SEQUENCE</scope>
    <source>
        <strain evidence="2">NCAIM Y.01608</strain>
    </source>
</reference>
<reference evidence="2" key="1">
    <citation type="journal article" date="2021" name="Open Biol.">
        <title>Shared evolutionary footprints suggest mitochondrial oxidative damage underlies multiple complex I losses in fungi.</title>
        <authorList>
            <person name="Schikora-Tamarit M.A."/>
            <person name="Marcet-Houben M."/>
            <person name="Nosek J."/>
            <person name="Gabaldon T."/>
        </authorList>
    </citation>
    <scope>NUCLEOTIDE SEQUENCE</scope>
    <source>
        <strain evidence="2">NCAIM Y.01608</strain>
    </source>
</reference>
<sequence length="111" mass="12046">MGRGTWGPGSGYTTSTTTKMPASTSMPRTPITAPVTSSILSRISPSRIIRPDSSSSITWSFCGSEYAEARSWSSLLSSADSCTSFAPYMLWLTSSRMFGLYFMSMKTVPMV</sequence>
<evidence type="ECO:0000313" key="2">
    <source>
        <dbReference type="EMBL" id="KAH3678711.1"/>
    </source>
</evidence>
<dbReference type="AlphaFoldDB" id="A0A9P8THL5"/>
<dbReference type="Proteomes" id="UP000788993">
    <property type="component" value="Unassembled WGS sequence"/>
</dbReference>
<dbReference type="EMBL" id="JAEUBD010000014">
    <property type="protein sequence ID" value="KAH3678711.1"/>
    <property type="molecule type" value="Genomic_DNA"/>
</dbReference>